<dbReference type="PANTHER" id="PTHR11659:SF0">
    <property type="entry name" value="GLUTAMYL-TRNA(GLN) AMIDOTRANSFERASE SUBUNIT B, MITOCHONDRIAL"/>
    <property type="match status" value="1"/>
</dbReference>
<dbReference type="EMBL" id="CP030140">
    <property type="protein sequence ID" value="AWX69372.1"/>
    <property type="molecule type" value="Genomic_DNA"/>
</dbReference>
<dbReference type="GO" id="GO:0005524">
    <property type="term" value="F:ATP binding"/>
    <property type="evidence" value="ECO:0007669"/>
    <property type="project" value="UniProtKB-KW"/>
</dbReference>
<keyword evidence="13" id="KW-1185">Reference proteome</keyword>
<gene>
    <name evidence="10" type="primary">gatB</name>
    <name evidence="12" type="ORF">DP065_01210</name>
</gene>
<keyword evidence="5 10" id="KW-0067">ATP-binding</keyword>
<dbReference type="SUPFAM" id="SSF55931">
    <property type="entry name" value="Glutamine synthetase/guanido kinase"/>
    <property type="match status" value="1"/>
</dbReference>
<evidence type="ECO:0000256" key="3">
    <source>
        <dbReference type="ARBA" id="ARBA00022598"/>
    </source>
</evidence>
<dbReference type="SMART" id="SM00845">
    <property type="entry name" value="GatB_Yqey"/>
    <property type="match status" value="1"/>
</dbReference>
<dbReference type="InterPro" id="IPR003789">
    <property type="entry name" value="Asn/Gln_tRNA_amidoTrase-B-like"/>
</dbReference>
<comment type="function">
    <text evidence="7 10">Allows the formation of correctly charged Asn-tRNA(Asn) or Gln-tRNA(Gln) through the transamidation of misacylated Asp-tRNA(Asn) or Glu-tRNA(Gln) in organisms which lack either or both of asparaginyl-tRNA or glutaminyl-tRNA synthetases. The reaction takes place in the presence of glutamine and ATP through an activated phospho-Asp-tRNA(Asn) or phospho-Glu-tRNA(Gln).</text>
</comment>
<evidence type="ECO:0000313" key="12">
    <source>
        <dbReference type="EMBL" id="AWX69372.1"/>
    </source>
</evidence>
<evidence type="ECO:0000256" key="6">
    <source>
        <dbReference type="ARBA" id="ARBA00022917"/>
    </source>
</evidence>
<keyword evidence="3 10" id="KW-0436">Ligase</keyword>
<evidence type="ECO:0000256" key="2">
    <source>
        <dbReference type="ARBA" id="ARBA00011123"/>
    </source>
</evidence>
<dbReference type="InterPro" id="IPR023168">
    <property type="entry name" value="GatB_Yqey_C_2"/>
</dbReference>
<dbReference type="InterPro" id="IPR004413">
    <property type="entry name" value="GatB"/>
</dbReference>
<evidence type="ECO:0000256" key="7">
    <source>
        <dbReference type="ARBA" id="ARBA00024799"/>
    </source>
</evidence>
<evidence type="ECO:0000256" key="4">
    <source>
        <dbReference type="ARBA" id="ARBA00022741"/>
    </source>
</evidence>
<dbReference type="AlphaFoldDB" id="A0A2Z4NCT7"/>
<dbReference type="PANTHER" id="PTHR11659">
    <property type="entry name" value="GLUTAMYL-TRNA GLN AMIDOTRANSFERASE SUBUNIT B MITOCHONDRIAL AND PROKARYOTIC PET112-RELATED"/>
    <property type="match status" value="1"/>
</dbReference>
<dbReference type="NCBIfam" id="NF004014">
    <property type="entry name" value="PRK05477.1-4"/>
    <property type="match status" value="1"/>
</dbReference>
<dbReference type="KEGG" id="mane:DP065_01210"/>
<dbReference type="GO" id="GO:0070681">
    <property type="term" value="P:glutaminyl-tRNAGln biosynthesis via transamidation"/>
    <property type="evidence" value="ECO:0007669"/>
    <property type="project" value="TreeGrafter"/>
</dbReference>
<dbReference type="NCBIfam" id="TIGR00133">
    <property type="entry name" value="gatB"/>
    <property type="match status" value="1"/>
</dbReference>
<evidence type="ECO:0000256" key="9">
    <source>
        <dbReference type="ARBA" id="ARBA00047913"/>
    </source>
</evidence>
<dbReference type="SUPFAM" id="SSF89095">
    <property type="entry name" value="GatB/YqeY motif"/>
    <property type="match status" value="1"/>
</dbReference>
<dbReference type="GO" id="GO:0050566">
    <property type="term" value="F:asparaginyl-tRNA synthase (glutamine-hydrolyzing) activity"/>
    <property type="evidence" value="ECO:0007669"/>
    <property type="project" value="RHEA"/>
</dbReference>
<keyword evidence="6 10" id="KW-0648">Protein biosynthesis</keyword>
<keyword evidence="12" id="KW-0808">Transferase</keyword>
<name>A0A2Z4NCT7_9BACT</name>
<dbReference type="InterPro" id="IPR017959">
    <property type="entry name" value="Asn/Gln-tRNA_amidoTrfase_suB/E"/>
</dbReference>
<evidence type="ECO:0000256" key="5">
    <source>
        <dbReference type="ARBA" id="ARBA00022840"/>
    </source>
</evidence>
<dbReference type="RefSeq" id="WP_033178897.1">
    <property type="nucleotide sequence ID" value="NZ_CP030140.1"/>
</dbReference>
<comment type="similarity">
    <text evidence="1 10">Belongs to the GatB/GatE family. GatB subfamily.</text>
</comment>
<evidence type="ECO:0000256" key="10">
    <source>
        <dbReference type="HAMAP-Rule" id="MF_00121"/>
    </source>
</evidence>
<evidence type="ECO:0000256" key="1">
    <source>
        <dbReference type="ARBA" id="ARBA00005306"/>
    </source>
</evidence>
<reference evidence="13" key="1">
    <citation type="submission" date="2018-06" db="EMBL/GenBank/DDBJ databases">
        <title>Complete genome sequences of Mycoplasma anatis, M. anseris and M. cloacale type strains.</title>
        <authorList>
            <person name="Grozner D."/>
            <person name="Forro B."/>
            <person name="Sulyok K.M."/>
            <person name="Marton S."/>
            <person name="Kreizinger Z."/>
            <person name="Banyai K."/>
            <person name="Gyuranecz M."/>
        </authorList>
    </citation>
    <scope>NUCLEOTIDE SEQUENCE [LARGE SCALE GENOMIC DNA]</scope>
    <source>
        <strain evidence="13">ATCC 49234</strain>
    </source>
</reference>
<dbReference type="Pfam" id="PF02934">
    <property type="entry name" value="GatB_N"/>
    <property type="match status" value="1"/>
</dbReference>
<comment type="catalytic activity">
    <reaction evidence="8 10">
        <text>L-aspartyl-tRNA(Asn) + L-glutamine + ATP + H2O = L-asparaginyl-tRNA(Asn) + L-glutamate + ADP + phosphate + 2 H(+)</text>
        <dbReference type="Rhea" id="RHEA:14513"/>
        <dbReference type="Rhea" id="RHEA-COMP:9674"/>
        <dbReference type="Rhea" id="RHEA-COMP:9677"/>
        <dbReference type="ChEBI" id="CHEBI:15377"/>
        <dbReference type="ChEBI" id="CHEBI:15378"/>
        <dbReference type="ChEBI" id="CHEBI:29985"/>
        <dbReference type="ChEBI" id="CHEBI:30616"/>
        <dbReference type="ChEBI" id="CHEBI:43474"/>
        <dbReference type="ChEBI" id="CHEBI:58359"/>
        <dbReference type="ChEBI" id="CHEBI:78515"/>
        <dbReference type="ChEBI" id="CHEBI:78516"/>
        <dbReference type="ChEBI" id="CHEBI:456216"/>
    </reaction>
</comment>
<evidence type="ECO:0000313" key="13">
    <source>
        <dbReference type="Proteomes" id="UP000250218"/>
    </source>
</evidence>
<dbReference type="GO" id="GO:0016740">
    <property type="term" value="F:transferase activity"/>
    <property type="evidence" value="ECO:0007669"/>
    <property type="project" value="UniProtKB-KW"/>
</dbReference>
<dbReference type="Pfam" id="PF02637">
    <property type="entry name" value="GatB_Yqey"/>
    <property type="match status" value="1"/>
</dbReference>
<dbReference type="Gene3D" id="1.10.10.410">
    <property type="match status" value="1"/>
</dbReference>
<dbReference type="InterPro" id="IPR018027">
    <property type="entry name" value="Asn/Gln_amidotransferase"/>
</dbReference>
<dbReference type="GO" id="GO:0050567">
    <property type="term" value="F:glutaminyl-tRNA synthase (glutamine-hydrolyzing) activity"/>
    <property type="evidence" value="ECO:0007669"/>
    <property type="project" value="UniProtKB-UniRule"/>
</dbReference>
<comment type="catalytic activity">
    <reaction evidence="9 10">
        <text>L-glutamyl-tRNA(Gln) + L-glutamine + ATP + H2O = L-glutaminyl-tRNA(Gln) + L-glutamate + ADP + phosphate + H(+)</text>
        <dbReference type="Rhea" id="RHEA:17521"/>
        <dbReference type="Rhea" id="RHEA-COMP:9681"/>
        <dbReference type="Rhea" id="RHEA-COMP:9684"/>
        <dbReference type="ChEBI" id="CHEBI:15377"/>
        <dbReference type="ChEBI" id="CHEBI:15378"/>
        <dbReference type="ChEBI" id="CHEBI:29985"/>
        <dbReference type="ChEBI" id="CHEBI:30616"/>
        <dbReference type="ChEBI" id="CHEBI:43474"/>
        <dbReference type="ChEBI" id="CHEBI:58359"/>
        <dbReference type="ChEBI" id="CHEBI:78520"/>
        <dbReference type="ChEBI" id="CHEBI:78521"/>
        <dbReference type="ChEBI" id="CHEBI:456216"/>
    </reaction>
</comment>
<dbReference type="GO" id="GO:0006412">
    <property type="term" value="P:translation"/>
    <property type="evidence" value="ECO:0007669"/>
    <property type="project" value="UniProtKB-UniRule"/>
</dbReference>
<keyword evidence="4 10" id="KW-0547">Nucleotide-binding</keyword>
<feature type="domain" description="Asn/Gln amidotransferase" evidence="11">
    <location>
        <begin position="324"/>
        <end position="469"/>
    </location>
</feature>
<sequence length="470" mass="53938">MNSDWEMVIGIEIHLELNTKTKMFSPAPNTYNAKENTCVSNIDLAYPGTLPLINSQAIIKGIKLAKALHMEIDHEIHFDRKNYFYPDLNKGYQITQQFRPIGKNGSIKIKVKDQWKEVLIERIHLEEDTAKSVHENGKTYLNQNRAGVPLIEIVSNPVIHSAEEAIAYVEAIRQTALALNISEAKMNEGSLRTDVNISVRKKNTTALNTRVEIKNLNSLSNIEKAIQSEFNYQVNAYLNHETFEQTTKRFDEATEQTIVMRSKADSIDYKYFPDPNLPFVRLSNELIDSVSIEEIPYEKEIRYQQNGLNNVQISQLLNNIDYANYLDQIAYEDLKKSANIFFAEIVTFLNKNNIAINEFWLSPKEAKELITLLVQQKINKTSIATLIELKKSTKESIFELANKHNLIIEQIKISLEEIIEKVLEENLGLKDQFTTNFDKASKFMLGQVMKKTMGKANVAELNKILKDKFN</sequence>
<dbReference type="EC" id="6.3.5.-" evidence="10"/>
<accession>A0A2Z4NCT7</accession>
<evidence type="ECO:0000256" key="8">
    <source>
        <dbReference type="ARBA" id="ARBA00047380"/>
    </source>
</evidence>
<dbReference type="InterPro" id="IPR014746">
    <property type="entry name" value="Gln_synth/guanido_kin_cat_dom"/>
</dbReference>
<comment type="subunit">
    <text evidence="2 10">Heterotrimer of A, B and C subunits.</text>
</comment>
<dbReference type="NCBIfam" id="NF004012">
    <property type="entry name" value="PRK05477.1-2"/>
    <property type="match status" value="1"/>
</dbReference>
<organism evidence="12 13">
    <name type="scientific">[Mycoplasma] anseris</name>
    <dbReference type="NCBI Taxonomy" id="92400"/>
    <lineage>
        <taxon>Bacteria</taxon>
        <taxon>Bacillati</taxon>
        <taxon>Mycoplasmatota</taxon>
        <taxon>Mycoplasmoidales</taxon>
        <taxon>Metamycoplasmataceae</taxon>
        <taxon>Metamycoplasma</taxon>
    </lineage>
</organism>
<proteinExistence type="inferred from homology"/>
<dbReference type="InterPro" id="IPR006075">
    <property type="entry name" value="Asn/Gln-tRNA_Trfase_suB/E_cat"/>
</dbReference>
<evidence type="ECO:0000259" key="11">
    <source>
        <dbReference type="SMART" id="SM00845"/>
    </source>
</evidence>
<dbReference type="Proteomes" id="UP000250218">
    <property type="component" value="Chromosome"/>
</dbReference>
<protein>
    <recommendedName>
        <fullName evidence="10">Aspartyl/glutamyl-tRNA(Asn/Gln) amidotransferase subunit B</fullName>
        <shortName evidence="10">Asp/Glu-ADT subunit B</shortName>
        <ecNumber evidence="10">6.3.5.-</ecNumber>
    </recommendedName>
</protein>
<dbReference type="HAMAP" id="MF_00121">
    <property type="entry name" value="GatB"/>
    <property type="match status" value="1"/>
</dbReference>